<dbReference type="Pfam" id="PF03795">
    <property type="entry name" value="YCII"/>
    <property type="match status" value="1"/>
</dbReference>
<evidence type="ECO:0000259" key="1">
    <source>
        <dbReference type="Pfam" id="PF03795"/>
    </source>
</evidence>
<dbReference type="AlphaFoldDB" id="A0A6G1HCZ0"/>
<proteinExistence type="predicted"/>
<dbReference type="Proteomes" id="UP000800041">
    <property type="component" value="Unassembled WGS sequence"/>
</dbReference>
<dbReference type="PANTHER" id="PTHR33606">
    <property type="entry name" value="PROTEIN YCII"/>
    <property type="match status" value="1"/>
</dbReference>
<organism evidence="2 3">
    <name type="scientific">Aulographum hederae CBS 113979</name>
    <dbReference type="NCBI Taxonomy" id="1176131"/>
    <lineage>
        <taxon>Eukaryota</taxon>
        <taxon>Fungi</taxon>
        <taxon>Dikarya</taxon>
        <taxon>Ascomycota</taxon>
        <taxon>Pezizomycotina</taxon>
        <taxon>Dothideomycetes</taxon>
        <taxon>Pleosporomycetidae</taxon>
        <taxon>Aulographales</taxon>
        <taxon>Aulographaceae</taxon>
    </lineage>
</organism>
<keyword evidence="3" id="KW-1185">Reference proteome</keyword>
<evidence type="ECO:0000313" key="3">
    <source>
        <dbReference type="Proteomes" id="UP000800041"/>
    </source>
</evidence>
<dbReference type="OrthoDB" id="5519740at2759"/>
<dbReference type="SUPFAM" id="SSF54909">
    <property type="entry name" value="Dimeric alpha+beta barrel"/>
    <property type="match status" value="1"/>
</dbReference>
<evidence type="ECO:0000313" key="2">
    <source>
        <dbReference type="EMBL" id="KAF1991103.1"/>
    </source>
</evidence>
<gene>
    <name evidence="2" type="ORF">K402DRAFT_400582</name>
</gene>
<dbReference type="InterPro" id="IPR005545">
    <property type="entry name" value="YCII"/>
</dbReference>
<dbReference type="EMBL" id="ML977140">
    <property type="protein sequence ID" value="KAF1991103.1"/>
    <property type="molecule type" value="Genomic_DNA"/>
</dbReference>
<accession>A0A6G1HCZ0</accession>
<protein>
    <recommendedName>
        <fullName evidence="1">YCII-related domain-containing protein</fullName>
    </recommendedName>
</protein>
<reference evidence="2" key="1">
    <citation type="journal article" date="2020" name="Stud. Mycol.">
        <title>101 Dothideomycetes genomes: a test case for predicting lifestyles and emergence of pathogens.</title>
        <authorList>
            <person name="Haridas S."/>
            <person name="Albert R."/>
            <person name="Binder M."/>
            <person name="Bloem J."/>
            <person name="Labutti K."/>
            <person name="Salamov A."/>
            <person name="Andreopoulos B."/>
            <person name="Baker S."/>
            <person name="Barry K."/>
            <person name="Bills G."/>
            <person name="Bluhm B."/>
            <person name="Cannon C."/>
            <person name="Castanera R."/>
            <person name="Culley D."/>
            <person name="Daum C."/>
            <person name="Ezra D."/>
            <person name="Gonzalez J."/>
            <person name="Henrissat B."/>
            <person name="Kuo A."/>
            <person name="Liang C."/>
            <person name="Lipzen A."/>
            <person name="Lutzoni F."/>
            <person name="Magnuson J."/>
            <person name="Mondo S."/>
            <person name="Nolan M."/>
            <person name="Ohm R."/>
            <person name="Pangilinan J."/>
            <person name="Park H.-J."/>
            <person name="Ramirez L."/>
            <person name="Alfaro M."/>
            <person name="Sun H."/>
            <person name="Tritt A."/>
            <person name="Yoshinaga Y."/>
            <person name="Zwiers L.-H."/>
            <person name="Turgeon B."/>
            <person name="Goodwin S."/>
            <person name="Spatafora J."/>
            <person name="Crous P."/>
            <person name="Grigoriev I."/>
        </authorList>
    </citation>
    <scope>NUCLEOTIDE SEQUENCE</scope>
    <source>
        <strain evidence="2">CBS 113979</strain>
    </source>
</reference>
<dbReference type="Gene3D" id="3.30.70.1060">
    <property type="entry name" value="Dimeric alpha+beta barrel"/>
    <property type="match status" value="1"/>
</dbReference>
<dbReference type="InterPro" id="IPR011008">
    <property type="entry name" value="Dimeric_a/b-barrel"/>
</dbReference>
<sequence>MSSAPAKFEWLVILPDQPGALERRLKVRPDHLANVLADNKAGDDLWVLGGAFMSEVPKPGETPDMLGSAMVAVAATKEEVLERLKKDVYTTGEVWDWEKVQIWPFKSAVRKGL</sequence>
<dbReference type="PANTHER" id="PTHR33606:SF3">
    <property type="entry name" value="PROTEIN YCII"/>
    <property type="match status" value="1"/>
</dbReference>
<name>A0A6G1HCZ0_9PEZI</name>
<dbReference type="InterPro" id="IPR051807">
    <property type="entry name" value="Sec-metab_biosynth-assoc"/>
</dbReference>
<feature type="domain" description="YCII-related" evidence="1">
    <location>
        <begin position="10"/>
        <end position="106"/>
    </location>
</feature>